<dbReference type="Pfam" id="PF00425">
    <property type="entry name" value="Chorismate_bind"/>
    <property type="match status" value="1"/>
</dbReference>
<keyword evidence="3" id="KW-0808">Transferase</keyword>
<feature type="region of interest" description="Disordered" evidence="1">
    <location>
        <begin position="1"/>
        <end position="21"/>
    </location>
</feature>
<dbReference type="AlphaFoldDB" id="A0A1J5QZH3"/>
<dbReference type="GO" id="GO:0000162">
    <property type="term" value="P:L-tryptophan biosynthetic process"/>
    <property type="evidence" value="ECO:0007669"/>
    <property type="project" value="TreeGrafter"/>
</dbReference>
<evidence type="ECO:0000313" key="3">
    <source>
        <dbReference type="EMBL" id="OIQ85239.1"/>
    </source>
</evidence>
<dbReference type="GO" id="GO:0046820">
    <property type="term" value="F:4-amino-4-deoxychorismate synthase activity"/>
    <property type="evidence" value="ECO:0007669"/>
    <property type="project" value="UniProtKB-EC"/>
</dbReference>
<dbReference type="Gene3D" id="3.60.120.10">
    <property type="entry name" value="Anthranilate synthase"/>
    <property type="match status" value="1"/>
</dbReference>
<dbReference type="EMBL" id="MLJW01000559">
    <property type="protein sequence ID" value="OIQ85239.1"/>
    <property type="molecule type" value="Genomic_DNA"/>
</dbReference>
<protein>
    <submittedName>
        <fullName evidence="3">Aminodeoxychorismate synthase component 1</fullName>
        <ecNumber evidence="3">2.6.1.85</ecNumber>
    </submittedName>
</protein>
<dbReference type="PRINTS" id="PR00095">
    <property type="entry name" value="ANTSNTHASEI"/>
</dbReference>
<evidence type="ECO:0000259" key="2">
    <source>
        <dbReference type="Pfam" id="PF00425"/>
    </source>
</evidence>
<accession>A0A1J5QZH3</accession>
<gene>
    <name evidence="3" type="primary">pabB_7</name>
    <name evidence="3" type="ORF">GALL_329440</name>
</gene>
<feature type="domain" description="Chorismate-utilising enzyme C-terminal" evidence="2">
    <location>
        <begin position="31"/>
        <end position="297"/>
    </location>
</feature>
<proteinExistence type="predicted"/>
<comment type="caution">
    <text evidence="3">The sequence shown here is derived from an EMBL/GenBank/DDBJ whole genome shotgun (WGS) entry which is preliminary data.</text>
</comment>
<dbReference type="EC" id="2.6.1.85" evidence="3"/>
<dbReference type="PANTHER" id="PTHR11236:SF50">
    <property type="entry name" value="AMINODEOXYCHORISMATE SYNTHASE COMPONENT 1"/>
    <property type="match status" value="1"/>
</dbReference>
<dbReference type="InterPro" id="IPR015890">
    <property type="entry name" value="Chorismate_C"/>
</dbReference>
<dbReference type="PANTHER" id="PTHR11236">
    <property type="entry name" value="AMINOBENZOATE/ANTHRANILATE SYNTHASE"/>
    <property type="match status" value="1"/>
</dbReference>
<evidence type="ECO:0000256" key="1">
    <source>
        <dbReference type="SAM" id="MobiDB-lite"/>
    </source>
</evidence>
<dbReference type="InterPro" id="IPR005801">
    <property type="entry name" value="ADC_synthase"/>
</dbReference>
<organism evidence="3">
    <name type="scientific">mine drainage metagenome</name>
    <dbReference type="NCBI Taxonomy" id="410659"/>
    <lineage>
        <taxon>unclassified sequences</taxon>
        <taxon>metagenomes</taxon>
        <taxon>ecological metagenomes</taxon>
    </lineage>
</organism>
<dbReference type="InterPro" id="IPR019999">
    <property type="entry name" value="Anth_synth_I-like"/>
</dbReference>
<name>A0A1J5QZH3_9ZZZZ</name>
<sequence>MASGSRGDATGAAVPAWRGPRPDAWSTSLDQAAYRTAVDEIRAAIRDGGVYQANLCRVLEAPLDGASDGSEPSAVALAAIVGAANPAPYAGGVHVPAASGFPAAWVVTASPELFLRLEHGFLTSGPIKGTATTAAGLTTKDDAENVMITDLVRNDLQRVCVPGTVEVLDLLAIERHPGLVHLVSRVRGRLSGGVAASEDLWAHVLDATYPPASVSGAPKRAALSIIERLEPVDRGPYCGVVGWIDSDAGQAELAVGIRTFWWVASTPGSRGTLRFGTGAGITWGSEAGAEWAETELKAHRLVALASGMSVDDAGDWPS</sequence>
<reference evidence="3" key="1">
    <citation type="submission" date="2016-10" db="EMBL/GenBank/DDBJ databases">
        <title>Sequence of Gallionella enrichment culture.</title>
        <authorList>
            <person name="Poehlein A."/>
            <person name="Muehling M."/>
            <person name="Daniel R."/>
        </authorList>
    </citation>
    <scope>NUCLEOTIDE SEQUENCE</scope>
</reference>
<keyword evidence="3" id="KW-0032">Aminotransferase</keyword>
<dbReference type="SUPFAM" id="SSF56322">
    <property type="entry name" value="ADC synthase"/>
    <property type="match status" value="1"/>
</dbReference>